<feature type="transmembrane region" description="Helical" evidence="10">
    <location>
        <begin position="364"/>
        <end position="380"/>
    </location>
</feature>
<dbReference type="Pfam" id="PF14360">
    <property type="entry name" value="PAP2_C"/>
    <property type="match status" value="1"/>
</dbReference>
<evidence type="ECO:0000256" key="2">
    <source>
        <dbReference type="ARBA" id="ARBA00005441"/>
    </source>
</evidence>
<dbReference type="KEGG" id="bvk:117240396"/>
<keyword evidence="8 10" id="KW-0472">Membrane</keyword>
<evidence type="ECO:0000313" key="12">
    <source>
        <dbReference type="Proteomes" id="UP000504631"/>
    </source>
</evidence>
<dbReference type="Proteomes" id="UP000504631">
    <property type="component" value="Unplaced"/>
</dbReference>
<dbReference type="GO" id="GO:0000139">
    <property type="term" value="C:Golgi membrane"/>
    <property type="evidence" value="ECO:0007669"/>
    <property type="project" value="TreeGrafter"/>
</dbReference>
<dbReference type="GO" id="GO:0033188">
    <property type="term" value="F:sphingomyelin synthase activity"/>
    <property type="evidence" value="ECO:0007669"/>
    <property type="project" value="TreeGrafter"/>
</dbReference>
<feature type="region of interest" description="Disordered" evidence="9">
    <location>
        <begin position="113"/>
        <end position="141"/>
    </location>
</feature>
<dbReference type="PANTHER" id="PTHR21290">
    <property type="entry name" value="SPHINGOMYELIN SYNTHETASE"/>
    <property type="match status" value="1"/>
</dbReference>
<dbReference type="GO" id="GO:0005886">
    <property type="term" value="C:plasma membrane"/>
    <property type="evidence" value="ECO:0007669"/>
    <property type="project" value="TreeGrafter"/>
</dbReference>
<keyword evidence="4 10" id="KW-0812">Transmembrane</keyword>
<dbReference type="GeneID" id="117240396"/>
<dbReference type="AlphaFoldDB" id="A0A6J3LCB5"/>
<dbReference type="InterPro" id="IPR045221">
    <property type="entry name" value="Sphingomyelin_synth-like"/>
</dbReference>
<comment type="similarity">
    <text evidence="2">Belongs to the sphingomyelin synthase family.</text>
</comment>
<gene>
    <name evidence="13" type="primary">LOC117240396</name>
</gene>
<feature type="transmembrane region" description="Helical" evidence="10">
    <location>
        <begin position="392"/>
        <end position="413"/>
    </location>
</feature>
<proteinExistence type="inferred from homology"/>
<feature type="compositionally biased region" description="Polar residues" evidence="9">
    <location>
        <begin position="131"/>
        <end position="141"/>
    </location>
</feature>
<comment type="subcellular location">
    <subcellularLocation>
        <location evidence="1">Membrane</location>
        <topology evidence="1">Multi-pass membrane protein</topology>
    </subcellularLocation>
</comment>
<keyword evidence="7" id="KW-0443">Lipid metabolism</keyword>
<keyword evidence="3" id="KW-0808">Transferase</keyword>
<dbReference type="PANTHER" id="PTHR21290:SF27">
    <property type="entry name" value="PHOSPHATIDYLCHOLINE:CERAMIDE CHOLINEPHOSPHOTRANSFERASE 1"/>
    <property type="match status" value="1"/>
</dbReference>
<reference evidence="13" key="1">
    <citation type="submission" date="2025-08" db="UniProtKB">
        <authorList>
            <consortium name="RefSeq"/>
        </authorList>
    </citation>
    <scope>IDENTIFICATION</scope>
    <source>
        <tissue evidence="13">Muscle</tissue>
    </source>
</reference>
<feature type="transmembrane region" description="Helical" evidence="10">
    <location>
        <begin position="219"/>
        <end position="239"/>
    </location>
</feature>
<dbReference type="GO" id="GO:0006686">
    <property type="term" value="P:sphingomyelin biosynthetic process"/>
    <property type="evidence" value="ECO:0007669"/>
    <property type="project" value="TreeGrafter"/>
</dbReference>
<evidence type="ECO:0000256" key="4">
    <source>
        <dbReference type="ARBA" id="ARBA00022692"/>
    </source>
</evidence>
<keyword evidence="12" id="KW-1185">Reference proteome</keyword>
<dbReference type="GO" id="GO:0047493">
    <property type="term" value="F:ceramide cholinephosphotransferase activity"/>
    <property type="evidence" value="ECO:0007669"/>
    <property type="project" value="TreeGrafter"/>
</dbReference>
<evidence type="ECO:0000313" key="13">
    <source>
        <dbReference type="RefSeq" id="XP_033362316.1"/>
    </source>
</evidence>
<evidence type="ECO:0000256" key="6">
    <source>
        <dbReference type="ARBA" id="ARBA00022989"/>
    </source>
</evidence>
<feature type="transmembrane region" description="Helical" evidence="10">
    <location>
        <begin position="299"/>
        <end position="321"/>
    </location>
</feature>
<dbReference type="InterPro" id="IPR025749">
    <property type="entry name" value="Sphingomyelin_synth-like_dom"/>
</dbReference>
<dbReference type="RefSeq" id="XP_033362316.1">
    <property type="nucleotide sequence ID" value="XM_033506425.1"/>
</dbReference>
<evidence type="ECO:0000256" key="9">
    <source>
        <dbReference type="SAM" id="MobiDB-lite"/>
    </source>
</evidence>
<dbReference type="GO" id="GO:0046513">
    <property type="term" value="P:ceramide biosynthetic process"/>
    <property type="evidence" value="ECO:0007669"/>
    <property type="project" value="TreeGrafter"/>
</dbReference>
<keyword evidence="5" id="KW-0746">Sphingolipid metabolism</keyword>
<name>A0A6J3LCB5_9HYME</name>
<evidence type="ECO:0000256" key="3">
    <source>
        <dbReference type="ARBA" id="ARBA00022679"/>
    </source>
</evidence>
<sequence length="492" mass="55755">MLNRFSLLDWARSNCSTSSPCATIASKDDEHDDGTTFDGTNQISLFCLMDVHEKAVTVRSRGLLIRWENKAVQSKSYSIRCANDVPFGIVLDVRRMVLDPKVTSLHSDYGSFDRPLGAGEGHERDVEATVDGSSNGMAQSSDVYQRQPLLPGAPTKGKDKWSGVASGSDYYVDDEDEKIDSLSRHPGIPNGSGNGVVKLDIPAPLREEPRFPKEKWKTFLAFLFMVVNFILTTASLAMVHERVPDRNTYGPLPDVVLDNVAAQDWALNVSEVLIMIMSNSAMVFIIFHKHRFIVVRRIFLLMGLLYMMRSITMYVTVLPVASKTYFCSPKANNTSPLLVIKRVLQLISGFGLSINGKHTYCGDYIYSGHTVVLVLSYLIIKEYSPRRCQPIHWLAGITVFVGVIMVLVAHGHYTVDVLIAYYVTTRLWYIYHTLANNSHLKQYEPNNFLARLWWFPIFKYFEKNVGGTVPRQYDWPLPWPRRFLAKHPNRDS</sequence>
<protein>
    <submittedName>
        <fullName evidence="13">Phosphatidylcholine:ceramide cholinephosphotransferase 2-like isoform X1</fullName>
    </submittedName>
</protein>
<dbReference type="GO" id="GO:0005789">
    <property type="term" value="C:endoplasmic reticulum membrane"/>
    <property type="evidence" value="ECO:0007669"/>
    <property type="project" value="TreeGrafter"/>
</dbReference>
<evidence type="ECO:0000256" key="1">
    <source>
        <dbReference type="ARBA" id="ARBA00004141"/>
    </source>
</evidence>
<feature type="transmembrane region" description="Helical" evidence="10">
    <location>
        <begin position="265"/>
        <end position="287"/>
    </location>
</feature>
<feature type="domain" description="Sphingomyelin synthase-like" evidence="11">
    <location>
        <begin position="361"/>
        <end position="433"/>
    </location>
</feature>
<evidence type="ECO:0000256" key="7">
    <source>
        <dbReference type="ARBA" id="ARBA00023098"/>
    </source>
</evidence>
<organism evidence="12 13">
    <name type="scientific">Bombus vosnesenskii</name>
    <dbReference type="NCBI Taxonomy" id="207650"/>
    <lineage>
        <taxon>Eukaryota</taxon>
        <taxon>Metazoa</taxon>
        <taxon>Ecdysozoa</taxon>
        <taxon>Arthropoda</taxon>
        <taxon>Hexapoda</taxon>
        <taxon>Insecta</taxon>
        <taxon>Pterygota</taxon>
        <taxon>Neoptera</taxon>
        <taxon>Endopterygota</taxon>
        <taxon>Hymenoptera</taxon>
        <taxon>Apocrita</taxon>
        <taxon>Aculeata</taxon>
        <taxon>Apoidea</taxon>
        <taxon>Anthophila</taxon>
        <taxon>Apidae</taxon>
        <taxon>Bombus</taxon>
        <taxon>Pyrobombus</taxon>
    </lineage>
</organism>
<keyword evidence="6 10" id="KW-1133">Transmembrane helix</keyword>
<accession>A0A6J3LCB5</accession>
<evidence type="ECO:0000259" key="11">
    <source>
        <dbReference type="Pfam" id="PF14360"/>
    </source>
</evidence>
<evidence type="ECO:0000256" key="10">
    <source>
        <dbReference type="SAM" id="Phobius"/>
    </source>
</evidence>
<evidence type="ECO:0000256" key="5">
    <source>
        <dbReference type="ARBA" id="ARBA00022919"/>
    </source>
</evidence>
<evidence type="ECO:0000256" key="8">
    <source>
        <dbReference type="ARBA" id="ARBA00023136"/>
    </source>
</evidence>